<feature type="domain" description="RNA polymerase II assembly factor Rtp1 C-terminal" evidence="4">
    <location>
        <begin position="89"/>
        <end position="216"/>
    </location>
</feature>
<dbReference type="InterPro" id="IPR011989">
    <property type="entry name" value="ARM-like"/>
</dbReference>
<dbReference type="InterPro" id="IPR039600">
    <property type="entry name" value="TANGO6/Rtp1"/>
</dbReference>
<dbReference type="InterPro" id="IPR016024">
    <property type="entry name" value="ARM-type_fold"/>
</dbReference>
<gene>
    <name evidence="5" type="ORF">BCR35DRAFT_23782</name>
</gene>
<feature type="domain" description="RNA polymerase II assembly factor Rtp1 C-terminal" evidence="3">
    <location>
        <begin position="420"/>
        <end position="444"/>
    </location>
</feature>
<feature type="compositionally biased region" description="Basic and acidic residues" evidence="2">
    <location>
        <begin position="324"/>
        <end position="344"/>
    </location>
</feature>
<evidence type="ECO:0000259" key="3">
    <source>
        <dbReference type="Pfam" id="PF10304"/>
    </source>
</evidence>
<evidence type="ECO:0000256" key="1">
    <source>
        <dbReference type="ARBA" id="ARBA00005724"/>
    </source>
</evidence>
<comment type="similarity">
    <text evidence="1">Belongs to the Tango6 family.</text>
</comment>
<feature type="compositionally biased region" description="Acidic residues" evidence="2">
    <location>
        <begin position="305"/>
        <end position="318"/>
    </location>
</feature>
<accession>A0A1Y2FWC5</accession>
<dbReference type="InterPro" id="IPR019451">
    <property type="entry name" value="Rtp1_C1"/>
</dbReference>
<dbReference type="SUPFAM" id="SSF48371">
    <property type="entry name" value="ARM repeat"/>
    <property type="match status" value="1"/>
</dbReference>
<feature type="region of interest" description="Disordered" evidence="2">
    <location>
        <begin position="281"/>
        <end position="344"/>
    </location>
</feature>
<dbReference type="Pfam" id="PF10304">
    <property type="entry name" value="RTP1_C2"/>
    <property type="match status" value="1"/>
</dbReference>
<evidence type="ECO:0000256" key="2">
    <source>
        <dbReference type="SAM" id="MobiDB-lite"/>
    </source>
</evidence>
<name>A0A1Y2FWC5_9BASI</name>
<reference evidence="5 6" key="1">
    <citation type="submission" date="2016-07" db="EMBL/GenBank/DDBJ databases">
        <title>Pervasive Adenine N6-methylation of Active Genes in Fungi.</title>
        <authorList>
            <consortium name="DOE Joint Genome Institute"/>
            <person name="Mondo S.J."/>
            <person name="Dannebaum R.O."/>
            <person name="Kuo R.C."/>
            <person name="Labutti K."/>
            <person name="Haridas S."/>
            <person name="Kuo A."/>
            <person name="Salamov A."/>
            <person name="Ahrendt S.R."/>
            <person name="Lipzen A."/>
            <person name="Sullivan W."/>
            <person name="Andreopoulos W.B."/>
            <person name="Clum A."/>
            <person name="Lindquist E."/>
            <person name="Daum C."/>
            <person name="Ramamoorthy G.K."/>
            <person name="Gryganskyi A."/>
            <person name="Culley D."/>
            <person name="Magnuson J.K."/>
            <person name="James T.Y."/>
            <person name="O'Malley M.A."/>
            <person name="Stajich J.E."/>
            <person name="Spatafora J.W."/>
            <person name="Visel A."/>
            <person name="Grigoriev I.V."/>
        </authorList>
    </citation>
    <scope>NUCLEOTIDE SEQUENCE [LARGE SCALE GENOMIC DNA]</scope>
    <source>
        <strain evidence="5 6">62-1032</strain>
    </source>
</reference>
<dbReference type="Gene3D" id="1.25.10.10">
    <property type="entry name" value="Leucine-rich Repeat Variant"/>
    <property type="match status" value="1"/>
</dbReference>
<keyword evidence="6" id="KW-1185">Reference proteome</keyword>
<evidence type="ECO:0000313" key="6">
    <source>
        <dbReference type="Proteomes" id="UP000193467"/>
    </source>
</evidence>
<dbReference type="EMBL" id="MCGR01000011">
    <property type="protein sequence ID" value="ORY88294.1"/>
    <property type="molecule type" value="Genomic_DNA"/>
</dbReference>
<dbReference type="Pfam" id="PF10363">
    <property type="entry name" value="RTP1_C1"/>
    <property type="match status" value="1"/>
</dbReference>
<dbReference type="AlphaFoldDB" id="A0A1Y2FWC5"/>
<dbReference type="PANTHER" id="PTHR20959">
    <property type="entry name" value="TRANSPORT AND GOLGI ORGANIZATION PROTEIN 6 FAMILY MEMBER"/>
    <property type="match status" value="1"/>
</dbReference>
<dbReference type="InParanoid" id="A0A1Y2FWC5"/>
<evidence type="ECO:0000259" key="4">
    <source>
        <dbReference type="Pfam" id="PF10363"/>
    </source>
</evidence>
<dbReference type="GO" id="GO:0009306">
    <property type="term" value="P:protein secretion"/>
    <property type="evidence" value="ECO:0007669"/>
    <property type="project" value="TreeGrafter"/>
</dbReference>
<proteinExistence type="inferred from homology"/>
<feature type="compositionally biased region" description="Basic and acidic residues" evidence="2">
    <location>
        <begin position="285"/>
        <end position="300"/>
    </location>
</feature>
<comment type="caution">
    <text evidence="5">The sequence shown here is derived from an EMBL/GenBank/DDBJ whole genome shotgun (WGS) entry which is preliminary data.</text>
</comment>
<evidence type="ECO:0000313" key="5">
    <source>
        <dbReference type="EMBL" id="ORY88294.1"/>
    </source>
</evidence>
<protein>
    <submittedName>
        <fullName evidence="5">Uncharacterized protein</fullName>
    </submittedName>
</protein>
<sequence length="444" mass="48166">MLFLPSKLTSSPPKANDDLDMSNTPLLALIFSKLDSFASSSSTVVPPLAKEAKMVLYLRRASSFASVSHPTDSKDSASVDPLAASRSTYQEALKLLQDPLLPVRAQGLALLRSLISTRSAFLSTDPALLPAVLDIMVQALEDEDSFLYLNAIQGLSSMVDVHGRQIVKRLVEVYMGGQGERSRREVGMGEKGRRELDKRLRMGEALVQVVQRAGEALAVFVDDLVSSLLFVLRTSTLPTPLRSSALTILATAIETSPLALMPQSDLLTEACLTLLTVESRPLQPRRREEPAPAPKSRRETSSSNDESDSDSDEEEEEPPVQLGRDGKPRRPEETPDPISHIDSKHPSLRRAAILFLGMLFRTAAHLSEEAVEEAAGYDELNPLGTLRMPGSGNVSVKSGGGRSGGAVLVGREARERAQVVLRYVGETDEDSLVRHQAGEVLAEL</sequence>
<dbReference type="Proteomes" id="UP000193467">
    <property type="component" value="Unassembled WGS sequence"/>
</dbReference>
<dbReference type="OrthoDB" id="39591at2759"/>
<organism evidence="5 6">
    <name type="scientific">Leucosporidium creatinivorum</name>
    <dbReference type="NCBI Taxonomy" id="106004"/>
    <lineage>
        <taxon>Eukaryota</taxon>
        <taxon>Fungi</taxon>
        <taxon>Dikarya</taxon>
        <taxon>Basidiomycota</taxon>
        <taxon>Pucciniomycotina</taxon>
        <taxon>Microbotryomycetes</taxon>
        <taxon>Leucosporidiales</taxon>
        <taxon>Leucosporidium</taxon>
    </lineage>
</organism>
<dbReference type="PANTHER" id="PTHR20959:SF1">
    <property type="entry name" value="TRANSPORT AND GOLGI ORGANIZATION PROTEIN 6 HOMOLOG"/>
    <property type="match status" value="1"/>
</dbReference>
<dbReference type="InterPro" id="IPR019414">
    <property type="entry name" value="Rtp1_C2"/>
</dbReference>